<name>A0A482VGI0_ASBVE</name>
<reference evidence="2 3" key="1">
    <citation type="submission" date="2017-03" db="EMBL/GenBank/DDBJ databases">
        <title>Genome of the blue death feigning beetle - Asbolus verrucosus.</title>
        <authorList>
            <person name="Rider S.D."/>
        </authorList>
    </citation>
    <scope>NUCLEOTIDE SEQUENCE [LARGE SCALE GENOMIC DNA]</scope>
    <source>
        <strain evidence="2">Butters</strain>
        <tissue evidence="2">Head and leg muscle</tissue>
    </source>
</reference>
<organism evidence="2 3">
    <name type="scientific">Asbolus verrucosus</name>
    <name type="common">Desert ironclad beetle</name>
    <dbReference type="NCBI Taxonomy" id="1661398"/>
    <lineage>
        <taxon>Eukaryota</taxon>
        <taxon>Metazoa</taxon>
        <taxon>Ecdysozoa</taxon>
        <taxon>Arthropoda</taxon>
        <taxon>Hexapoda</taxon>
        <taxon>Insecta</taxon>
        <taxon>Pterygota</taxon>
        <taxon>Neoptera</taxon>
        <taxon>Endopterygota</taxon>
        <taxon>Coleoptera</taxon>
        <taxon>Polyphaga</taxon>
        <taxon>Cucujiformia</taxon>
        <taxon>Tenebrionidae</taxon>
        <taxon>Pimeliinae</taxon>
        <taxon>Asbolus</taxon>
    </lineage>
</organism>
<dbReference type="AlphaFoldDB" id="A0A482VGI0"/>
<proteinExistence type="predicted"/>
<dbReference type="OrthoDB" id="10065496at2759"/>
<dbReference type="GO" id="GO:0004674">
    <property type="term" value="F:protein serine/threonine kinase activity"/>
    <property type="evidence" value="ECO:0007669"/>
    <property type="project" value="TreeGrafter"/>
</dbReference>
<dbReference type="EMBL" id="QDEB01103193">
    <property type="protein sequence ID" value="RZC27697.1"/>
    <property type="molecule type" value="Genomic_DNA"/>
</dbReference>
<dbReference type="PANTHER" id="PTHR11139">
    <property type="entry name" value="ATAXIA TELANGIECTASIA MUTATED ATM -RELATED"/>
    <property type="match status" value="1"/>
</dbReference>
<dbReference type="Proteomes" id="UP000292052">
    <property type="component" value="Unassembled WGS sequence"/>
</dbReference>
<gene>
    <name evidence="2" type="ORF">BDFB_012554</name>
</gene>
<keyword evidence="3" id="KW-1185">Reference proteome</keyword>
<feature type="non-terminal residue" evidence="2">
    <location>
        <position position="754"/>
    </location>
</feature>
<dbReference type="PROSITE" id="PS50290">
    <property type="entry name" value="PI3_4_KINASE_3"/>
    <property type="match status" value="1"/>
</dbReference>
<comment type="caution">
    <text evidence="2">The sequence shown here is derived from an EMBL/GenBank/DDBJ whole genome shotgun (WGS) entry which is preliminary data.</text>
</comment>
<protein>
    <submittedName>
        <fullName evidence="2">Serine/threonine-protein kinase SMG1</fullName>
    </submittedName>
</protein>
<evidence type="ECO:0000313" key="3">
    <source>
        <dbReference type="Proteomes" id="UP000292052"/>
    </source>
</evidence>
<evidence type="ECO:0000313" key="2">
    <source>
        <dbReference type="EMBL" id="RZC27697.1"/>
    </source>
</evidence>
<keyword evidence="2" id="KW-0808">Transferase</keyword>
<dbReference type="InterPro" id="IPR050517">
    <property type="entry name" value="DDR_Repair_Kinase"/>
</dbReference>
<dbReference type="GO" id="GO:0005634">
    <property type="term" value="C:nucleus"/>
    <property type="evidence" value="ECO:0007669"/>
    <property type="project" value="TreeGrafter"/>
</dbReference>
<sequence length="754" mass="86287">MACENVLKTMRKGRETLLTLLEAFVYDPLIDWTVGGEVLAGTSFGGISTSSSRQSKKDLEKEVTLSMFNVRCTEIKVEWNENKDDILKNIPILFANFSVWRDIHKKITETEDYLQDLHQQMALVKEAEAHGANKHSLYNLPSRYEIYCKTQEAMKTAKKDIDKIMNEAENHIASYLEALKLLESPQFARWVADLKVPGNDMNIFDLVKEFLHNAGKNDVITQCEQSESDVEQLSKLQNLSIRRCLQLLQEYNAILTQCPKSYIENHRMNLFLKWSKFMLDTKTVESCDVVYEKFRLFLDLSNAKHTLQFSYSLEAFYKETIAQVNKLYEDLTKIRSQESSVTLEKLYTNARLGVSTFLNCEKGATSAFEFVIANDLVLLNKNFLTLETAASRSGDMLIKLTSRDGDWFLDELVLNSTRVVEMINNLPLKQDGEDERFLKIINGIKNANNIYKGLHELHFNFHTIILPESMKKIQSEESTVIQMITDLGNLIGELGTTIPEMIAQLEKILSCLFMQMDINPSYELVLERVATIRIKFQSLVQTQSDVLSSGKMLLMGFNGLFDKLSQEMHNLVNTLGNLDIPISWRKLDQVKEAKSIAAHIFNPKVHEILEDIFLLKRLQAISEFFGLTLEMCQSFKGNKHIVFSDEQLVKPVRQFIADFISKQLLGITTEAVAYTVCFLLQNLSLDVTHEIEHKDIGAESKVPLDELCHKAWNYLLKQGVFTQNLVSQASGFSTNLKNAWEKIQEPKKIELKLA</sequence>
<dbReference type="STRING" id="1661398.A0A482VGI0"/>
<evidence type="ECO:0000259" key="1">
    <source>
        <dbReference type="PROSITE" id="PS50290"/>
    </source>
</evidence>
<dbReference type="InterPro" id="IPR000403">
    <property type="entry name" value="PI3/4_kinase_cat_dom"/>
</dbReference>
<feature type="domain" description="PI3K/PI4K catalytic" evidence="1">
    <location>
        <begin position="1"/>
        <end position="79"/>
    </location>
</feature>
<keyword evidence="2" id="KW-0418">Kinase</keyword>
<accession>A0A482VGI0</accession>